<gene>
    <name evidence="1" type="ORF">PIL02S_04575</name>
</gene>
<evidence type="ECO:0000313" key="1">
    <source>
        <dbReference type="EMBL" id="PYY27902.1"/>
    </source>
</evidence>
<sequence>MAKYFFATIAMYCSSKSDFYETAQYRKWIITKTIKERNSTEIKFQFINNKNILYSVTYKFKMYKNRLPI</sequence>
<organism evidence="1 2">
    <name type="scientific">Paenibacillus illinoisensis</name>
    <dbReference type="NCBI Taxonomy" id="59845"/>
    <lineage>
        <taxon>Bacteria</taxon>
        <taxon>Bacillati</taxon>
        <taxon>Bacillota</taxon>
        <taxon>Bacilli</taxon>
        <taxon>Bacillales</taxon>
        <taxon>Paenibacillaceae</taxon>
        <taxon>Paenibacillus</taxon>
    </lineage>
</organism>
<comment type="caution">
    <text evidence="1">The sequence shown here is derived from an EMBL/GenBank/DDBJ whole genome shotgun (WGS) entry which is preliminary data.</text>
</comment>
<protein>
    <submittedName>
        <fullName evidence="1">Uncharacterized protein</fullName>
    </submittedName>
</protein>
<proteinExistence type="predicted"/>
<reference evidence="1 2" key="1">
    <citation type="submission" date="2018-01" db="EMBL/GenBank/DDBJ databases">
        <title>Genome sequence of the PGP bacterium Paenibacillus illinoisensis E3.</title>
        <authorList>
            <person name="Rolli E."/>
            <person name="Marasco R."/>
            <person name="Bessem C."/>
            <person name="Michoud G."/>
            <person name="Gaiarsa S."/>
            <person name="Borin S."/>
            <person name="Daffonchio D."/>
        </authorList>
    </citation>
    <scope>NUCLEOTIDE SEQUENCE [LARGE SCALE GENOMIC DNA]</scope>
    <source>
        <strain evidence="1 2">E3</strain>
    </source>
</reference>
<dbReference type="AlphaFoldDB" id="A0A2W0CCN3"/>
<accession>A0A2W0CCN3</accession>
<dbReference type="EMBL" id="PRLG01000021">
    <property type="protein sequence ID" value="PYY27902.1"/>
    <property type="molecule type" value="Genomic_DNA"/>
</dbReference>
<name>A0A2W0CCN3_9BACL</name>
<dbReference type="Proteomes" id="UP000247459">
    <property type="component" value="Unassembled WGS sequence"/>
</dbReference>
<evidence type="ECO:0000313" key="2">
    <source>
        <dbReference type="Proteomes" id="UP000247459"/>
    </source>
</evidence>